<keyword evidence="1" id="KW-0812">Transmembrane</keyword>
<dbReference type="AlphaFoldDB" id="A0A4Y7SLN2"/>
<keyword evidence="1" id="KW-0472">Membrane</keyword>
<evidence type="ECO:0000313" key="3">
    <source>
        <dbReference type="Proteomes" id="UP000298030"/>
    </source>
</evidence>
<organism evidence="2 3">
    <name type="scientific">Coprinellus micaceus</name>
    <name type="common">Glistening ink-cap mushroom</name>
    <name type="synonym">Coprinus micaceus</name>
    <dbReference type="NCBI Taxonomy" id="71717"/>
    <lineage>
        <taxon>Eukaryota</taxon>
        <taxon>Fungi</taxon>
        <taxon>Dikarya</taxon>
        <taxon>Basidiomycota</taxon>
        <taxon>Agaricomycotina</taxon>
        <taxon>Agaricomycetes</taxon>
        <taxon>Agaricomycetidae</taxon>
        <taxon>Agaricales</taxon>
        <taxon>Agaricineae</taxon>
        <taxon>Psathyrellaceae</taxon>
        <taxon>Coprinellus</taxon>
    </lineage>
</organism>
<proteinExistence type="predicted"/>
<reference evidence="2 3" key="1">
    <citation type="journal article" date="2019" name="Nat. Ecol. Evol.">
        <title>Megaphylogeny resolves global patterns of mushroom evolution.</title>
        <authorList>
            <person name="Varga T."/>
            <person name="Krizsan K."/>
            <person name="Foldi C."/>
            <person name="Dima B."/>
            <person name="Sanchez-Garcia M."/>
            <person name="Sanchez-Ramirez S."/>
            <person name="Szollosi G.J."/>
            <person name="Szarkandi J.G."/>
            <person name="Papp V."/>
            <person name="Albert L."/>
            <person name="Andreopoulos W."/>
            <person name="Angelini C."/>
            <person name="Antonin V."/>
            <person name="Barry K.W."/>
            <person name="Bougher N.L."/>
            <person name="Buchanan P."/>
            <person name="Buyck B."/>
            <person name="Bense V."/>
            <person name="Catcheside P."/>
            <person name="Chovatia M."/>
            <person name="Cooper J."/>
            <person name="Damon W."/>
            <person name="Desjardin D."/>
            <person name="Finy P."/>
            <person name="Geml J."/>
            <person name="Haridas S."/>
            <person name="Hughes K."/>
            <person name="Justo A."/>
            <person name="Karasinski D."/>
            <person name="Kautmanova I."/>
            <person name="Kiss B."/>
            <person name="Kocsube S."/>
            <person name="Kotiranta H."/>
            <person name="LaButti K.M."/>
            <person name="Lechner B.E."/>
            <person name="Liimatainen K."/>
            <person name="Lipzen A."/>
            <person name="Lukacs Z."/>
            <person name="Mihaltcheva S."/>
            <person name="Morgado L.N."/>
            <person name="Niskanen T."/>
            <person name="Noordeloos M.E."/>
            <person name="Ohm R.A."/>
            <person name="Ortiz-Santana B."/>
            <person name="Ovrebo C."/>
            <person name="Racz N."/>
            <person name="Riley R."/>
            <person name="Savchenko A."/>
            <person name="Shiryaev A."/>
            <person name="Soop K."/>
            <person name="Spirin V."/>
            <person name="Szebenyi C."/>
            <person name="Tomsovsky M."/>
            <person name="Tulloss R.E."/>
            <person name="Uehling J."/>
            <person name="Grigoriev I.V."/>
            <person name="Vagvolgyi C."/>
            <person name="Papp T."/>
            <person name="Martin F.M."/>
            <person name="Miettinen O."/>
            <person name="Hibbett D.S."/>
            <person name="Nagy L.G."/>
        </authorList>
    </citation>
    <scope>NUCLEOTIDE SEQUENCE [LARGE SCALE GENOMIC DNA]</scope>
    <source>
        <strain evidence="2 3">FP101781</strain>
    </source>
</reference>
<protein>
    <submittedName>
        <fullName evidence="2">Uncharacterized protein</fullName>
    </submittedName>
</protein>
<keyword evidence="1" id="KW-1133">Transmembrane helix</keyword>
<keyword evidence="3" id="KW-1185">Reference proteome</keyword>
<feature type="transmembrane region" description="Helical" evidence="1">
    <location>
        <begin position="91"/>
        <end position="114"/>
    </location>
</feature>
<sequence>MDTKDIKKWKHNWMWGRTDSREQRTKWPGYIPGVRTYRGLPAVSEKCAEGKSLGITDQLKANLFEGHMDTRLLSRGFGDCKYEPEGFERPGVLFVTLILPISTYCYLTMTIGFIHGESLSPHSSALPRFMKEEGPQRPTLGLDLLLPSHSTATPLSCPFTLDPAQDPSSRVMRLPVIKVGMLSIRDDVKTYDCVGQLLEIAGESYRIPSTEYSWPSSFWSVCKVVGEVQRQRRPSHRNPLQSAMHFCTLGELSAAGSQIVKSPESRHIPGYGSAEVSLVSDGSDWSSTEGKYPSGAPIRHGEIIHLHHRTPYKPQSCDGRVDWGGIRTL</sequence>
<dbReference type="EMBL" id="QPFP01000085">
    <property type="protein sequence ID" value="TEB22797.1"/>
    <property type="molecule type" value="Genomic_DNA"/>
</dbReference>
<accession>A0A4Y7SLN2</accession>
<comment type="caution">
    <text evidence="2">The sequence shown here is derived from an EMBL/GenBank/DDBJ whole genome shotgun (WGS) entry which is preliminary data.</text>
</comment>
<evidence type="ECO:0000256" key="1">
    <source>
        <dbReference type="SAM" id="Phobius"/>
    </source>
</evidence>
<name>A0A4Y7SLN2_COPMI</name>
<gene>
    <name evidence="2" type="ORF">FA13DRAFT_1715761</name>
</gene>
<evidence type="ECO:0000313" key="2">
    <source>
        <dbReference type="EMBL" id="TEB22797.1"/>
    </source>
</evidence>
<dbReference type="Proteomes" id="UP000298030">
    <property type="component" value="Unassembled WGS sequence"/>
</dbReference>